<feature type="compositionally biased region" description="Low complexity" evidence="1">
    <location>
        <begin position="109"/>
        <end position="118"/>
    </location>
</feature>
<feature type="compositionally biased region" description="Pro residues" evidence="1">
    <location>
        <begin position="1"/>
        <end position="10"/>
    </location>
</feature>
<feature type="region of interest" description="Disordered" evidence="1">
    <location>
        <begin position="1"/>
        <end position="127"/>
    </location>
</feature>
<accession>A0A9E7F8S4</accession>
<feature type="compositionally biased region" description="Polar residues" evidence="1">
    <location>
        <begin position="26"/>
        <end position="37"/>
    </location>
</feature>
<dbReference type="AlphaFoldDB" id="A0A9E7F8S4"/>
<feature type="compositionally biased region" description="Basic residues" evidence="1">
    <location>
        <begin position="75"/>
        <end position="98"/>
    </location>
</feature>
<reference evidence="2" key="1">
    <citation type="submission" date="2022-05" db="EMBL/GenBank/DDBJ databases">
        <title>The Musa troglodytarum L. genome provides insights into the mechanism of non-climacteric behaviour and enrichment of carotenoids.</title>
        <authorList>
            <person name="Wang J."/>
        </authorList>
    </citation>
    <scope>NUCLEOTIDE SEQUENCE</scope>
    <source>
        <tissue evidence="2">Leaf</tissue>
    </source>
</reference>
<feature type="compositionally biased region" description="Gly residues" evidence="1">
    <location>
        <begin position="177"/>
        <end position="187"/>
    </location>
</feature>
<gene>
    <name evidence="2" type="ORF">MUK42_26661</name>
</gene>
<evidence type="ECO:0000256" key="1">
    <source>
        <dbReference type="SAM" id="MobiDB-lite"/>
    </source>
</evidence>
<evidence type="ECO:0000313" key="2">
    <source>
        <dbReference type="EMBL" id="URD90806.1"/>
    </source>
</evidence>
<name>A0A9E7F8S4_9LILI</name>
<proteinExistence type="predicted"/>
<protein>
    <submittedName>
        <fullName evidence="2">Uncharacterized protein</fullName>
    </submittedName>
</protein>
<feature type="non-terminal residue" evidence="2">
    <location>
        <position position="1"/>
    </location>
</feature>
<sequence>PSHTCPPFPPFIIAARPPSDDDLPIGTSSIFSLTHGTHVQLRHGRSRAAPDGSREGSDSGEGPDGHPGADGGHHVPPRRPPPHRRGPHANRLRHRPRRPCPGVPPLQPRSGARGAADGASGGGFPCVGRLRTHRAIVAGVHPEAGNGGGAAGAGTDRLRQTAYGGGCRADGTEDQGCGTGRAEPGGGGEEDVRRHRWRGSSGGLS</sequence>
<dbReference type="Proteomes" id="UP001055439">
    <property type="component" value="Chromosome 2"/>
</dbReference>
<evidence type="ECO:0000313" key="3">
    <source>
        <dbReference type="Proteomes" id="UP001055439"/>
    </source>
</evidence>
<organism evidence="2 3">
    <name type="scientific">Musa troglodytarum</name>
    <name type="common">fe'i banana</name>
    <dbReference type="NCBI Taxonomy" id="320322"/>
    <lineage>
        <taxon>Eukaryota</taxon>
        <taxon>Viridiplantae</taxon>
        <taxon>Streptophyta</taxon>
        <taxon>Embryophyta</taxon>
        <taxon>Tracheophyta</taxon>
        <taxon>Spermatophyta</taxon>
        <taxon>Magnoliopsida</taxon>
        <taxon>Liliopsida</taxon>
        <taxon>Zingiberales</taxon>
        <taxon>Musaceae</taxon>
        <taxon>Musa</taxon>
    </lineage>
</organism>
<dbReference type="EMBL" id="CP097504">
    <property type="protein sequence ID" value="URD90806.1"/>
    <property type="molecule type" value="Genomic_DNA"/>
</dbReference>
<feature type="region of interest" description="Disordered" evidence="1">
    <location>
        <begin position="165"/>
        <end position="205"/>
    </location>
</feature>
<keyword evidence="3" id="KW-1185">Reference proteome</keyword>